<keyword evidence="1" id="KW-0862">Zinc</keyword>
<organism evidence="4 5">
    <name type="scientific">Riccia sorocarpa</name>
    <dbReference type="NCBI Taxonomy" id="122646"/>
    <lineage>
        <taxon>Eukaryota</taxon>
        <taxon>Viridiplantae</taxon>
        <taxon>Streptophyta</taxon>
        <taxon>Embryophyta</taxon>
        <taxon>Marchantiophyta</taxon>
        <taxon>Marchantiopsida</taxon>
        <taxon>Marchantiidae</taxon>
        <taxon>Marchantiales</taxon>
        <taxon>Ricciaceae</taxon>
        <taxon>Riccia</taxon>
    </lineage>
</organism>
<evidence type="ECO:0000256" key="2">
    <source>
        <dbReference type="SAM" id="MobiDB-lite"/>
    </source>
</evidence>
<dbReference type="CDD" id="cd16618">
    <property type="entry name" value="mRING-HC-C4C4_CNOT4"/>
    <property type="match status" value="1"/>
</dbReference>
<dbReference type="PANTHER" id="PTHR12603">
    <property type="entry name" value="CCR4-NOT TRANSCRIPTION COMPLEX RELATED"/>
    <property type="match status" value="1"/>
</dbReference>
<proteinExistence type="predicted"/>
<dbReference type="InterPro" id="IPR039515">
    <property type="entry name" value="NOT4_mRING-HC-C4C4"/>
</dbReference>
<keyword evidence="1" id="KW-0863">Zinc-finger</keyword>
<evidence type="ECO:0000259" key="3">
    <source>
        <dbReference type="PROSITE" id="PS50089"/>
    </source>
</evidence>
<feature type="domain" description="RING-type" evidence="3">
    <location>
        <begin position="185"/>
        <end position="227"/>
    </location>
</feature>
<feature type="region of interest" description="Disordered" evidence="2">
    <location>
        <begin position="23"/>
        <end position="51"/>
    </location>
</feature>
<dbReference type="GO" id="GO:0008270">
    <property type="term" value="F:zinc ion binding"/>
    <property type="evidence" value="ECO:0007669"/>
    <property type="project" value="UniProtKB-KW"/>
</dbReference>
<gene>
    <name evidence="4" type="ORF">R1sor_013426</name>
</gene>
<dbReference type="PROSITE" id="PS50089">
    <property type="entry name" value="ZF_RING_2"/>
    <property type="match status" value="1"/>
</dbReference>
<dbReference type="InterPro" id="IPR001841">
    <property type="entry name" value="Znf_RING"/>
</dbReference>
<evidence type="ECO:0000313" key="5">
    <source>
        <dbReference type="Proteomes" id="UP001633002"/>
    </source>
</evidence>
<evidence type="ECO:0000313" key="4">
    <source>
        <dbReference type="EMBL" id="KAL3687117.1"/>
    </source>
</evidence>
<comment type="caution">
    <text evidence="4">The sequence shown here is derived from an EMBL/GenBank/DDBJ whole genome shotgun (WGS) entry which is preliminary data.</text>
</comment>
<dbReference type="Pfam" id="PF14570">
    <property type="entry name" value="zf-RING_4"/>
    <property type="match status" value="1"/>
</dbReference>
<name>A0ABD3H9G4_9MARC</name>
<accession>A0ABD3H9G4</accession>
<dbReference type="Gene3D" id="3.30.40.10">
    <property type="entry name" value="Zinc/RING finger domain, C3HC4 (zinc finger)"/>
    <property type="match status" value="1"/>
</dbReference>
<dbReference type="InterPro" id="IPR013083">
    <property type="entry name" value="Znf_RING/FYVE/PHD"/>
</dbReference>
<dbReference type="InterPro" id="IPR039780">
    <property type="entry name" value="Mot2"/>
</dbReference>
<sequence length="241" mass="27493">MHEVTRTQKFPLTRTDSLSRWEDIDQPGSHLDSKYIDRGHDQSRRKDQPVHQQCTRGDRLIAEVWVVRVLLRVDFIGFAITKMSCPQKGQVSLRHPEVIDTARSRLREKSVLPNFVVFRNLGSRYGCNQEGSKDHSPGQIGKCSRASKVLYGEGMGEQVHLEKERSVCRPLDFHFSVKDEQPEECPICTEALDATDKSFASCPCGFKLCLFCHHTIKANDGRCPGCRMIYKTAKVSRSKRK</sequence>
<dbReference type="SUPFAM" id="SSF57850">
    <property type="entry name" value="RING/U-box"/>
    <property type="match status" value="1"/>
</dbReference>
<reference evidence="4 5" key="1">
    <citation type="submission" date="2024-09" db="EMBL/GenBank/DDBJ databases">
        <title>Chromosome-scale assembly of Riccia sorocarpa.</title>
        <authorList>
            <person name="Paukszto L."/>
        </authorList>
    </citation>
    <scope>NUCLEOTIDE SEQUENCE [LARGE SCALE GENOMIC DNA]</scope>
    <source>
        <strain evidence="4">LP-2024</strain>
        <tissue evidence="4">Aerial parts of the thallus</tissue>
    </source>
</reference>
<feature type="compositionally biased region" description="Basic and acidic residues" evidence="2">
    <location>
        <begin position="31"/>
        <end position="49"/>
    </location>
</feature>
<dbReference type="PANTHER" id="PTHR12603:SF0">
    <property type="entry name" value="CCR4-NOT TRANSCRIPTION COMPLEX SUBUNIT 4"/>
    <property type="match status" value="1"/>
</dbReference>
<dbReference type="AlphaFoldDB" id="A0ABD3H9G4"/>
<keyword evidence="5" id="KW-1185">Reference proteome</keyword>
<protein>
    <recommendedName>
        <fullName evidence="3">RING-type domain-containing protein</fullName>
    </recommendedName>
</protein>
<dbReference type="Proteomes" id="UP001633002">
    <property type="component" value="Unassembled WGS sequence"/>
</dbReference>
<keyword evidence="1" id="KW-0479">Metal-binding</keyword>
<dbReference type="EMBL" id="JBJQOH010000004">
    <property type="protein sequence ID" value="KAL3687117.1"/>
    <property type="molecule type" value="Genomic_DNA"/>
</dbReference>
<evidence type="ECO:0000256" key="1">
    <source>
        <dbReference type="PROSITE-ProRule" id="PRU00175"/>
    </source>
</evidence>